<reference evidence="1 2" key="1">
    <citation type="journal article" date="2015" name="BMC Genomics">
        <title>Insights from the genome of Ophiocordyceps polyrhachis-furcata to pathogenicity and host specificity in insect fungi.</title>
        <authorList>
            <person name="Wichadakul D."/>
            <person name="Kobmoo N."/>
            <person name="Ingsriswang S."/>
            <person name="Tangphatsornruang S."/>
            <person name="Chantasingh D."/>
            <person name="Luangsa-ard J.J."/>
            <person name="Eurwilaichitr L."/>
        </authorList>
    </citation>
    <scope>NUCLEOTIDE SEQUENCE [LARGE SCALE GENOMIC DNA]</scope>
    <source>
        <strain evidence="1 2">BCC 54312</strain>
    </source>
</reference>
<dbReference type="Proteomes" id="UP000253664">
    <property type="component" value="Unassembled WGS sequence"/>
</dbReference>
<gene>
    <name evidence="1" type="ORF">L249_6398</name>
</gene>
<name>A0A367LK50_9HYPO</name>
<proteinExistence type="predicted"/>
<dbReference type="EMBL" id="LKCN02000003">
    <property type="protein sequence ID" value="RCI14815.1"/>
    <property type="molecule type" value="Genomic_DNA"/>
</dbReference>
<comment type="caution">
    <text evidence="1">The sequence shown here is derived from an EMBL/GenBank/DDBJ whole genome shotgun (WGS) entry which is preliminary data.</text>
</comment>
<accession>A0A367LK50</accession>
<keyword evidence="2" id="KW-1185">Reference proteome</keyword>
<protein>
    <submittedName>
        <fullName evidence="1">Uncharacterized protein</fullName>
    </submittedName>
</protein>
<evidence type="ECO:0000313" key="2">
    <source>
        <dbReference type="Proteomes" id="UP000253664"/>
    </source>
</evidence>
<evidence type="ECO:0000313" key="1">
    <source>
        <dbReference type="EMBL" id="RCI14815.1"/>
    </source>
</evidence>
<dbReference type="AlphaFoldDB" id="A0A367LK50"/>
<sequence length="209" mass="23309">MPCAIGLGWQNRWLYRKGGKSAQETLEQLPTALVLMISRSFVSNTLYVRLFKLNEPVKGRMKCSTLVLGFLVGVHAIPIKEHSGSDTTLLHEFAVPIGSQEIDISTEAAVDRMQTSPTDCSPEDSVLSGCFGEFLNHAKKDLALLLVKGVKIAAKKFKVGGEDLWHHAFFMSCLRRIHVYTRIPTQVVMHVHLTRPSKLPHLPSRPQVL</sequence>
<organism evidence="1 2">
    <name type="scientific">Ophiocordyceps polyrhachis-furcata BCC 54312</name>
    <dbReference type="NCBI Taxonomy" id="1330021"/>
    <lineage>
        <taxon>Eukaryota</taxon>
        <taxon>Fungi</taxon>
        <taxon>Dikarya</taxon>
        <taxon>Ascomycota</taxon>
        <taxon>Pezizomycotina</taxon>
        <taxon>Sordariomycetes</taxon>
        <taxon>Hypocreomycetidae</taxon>
        <taxon>Hypocreales</taxon>
        <taxon>Ophiocordycipitaceae</taxon>
        <taxon>Ophiocordyceps</taxon>
    </lineage>
</organism>